<keyword evidence="2" id="KW-1185">Reference proteome</keyword>
<proteinExistence type="predicted"/>
<dbReference type="AlphaFoldDB" id="A0A067PMG9"/>
<accession>A0A067PMG9</accession>
<gene>
    <name evidence="1" type="ORF">JAAARDRAFT_316323</name>
</gene>
<protein>
    <submittedName>
        <fullName evidence="1">Uncharacterized protein</fullName>
    </submittedName>
</protein>
<organism evidence="1 2">
    <name type="scientific">Jaapia argillacea MUCL 33604</name>
    <dbReference type="NCBI Taxonomy" id="933084"/>
    <lineage>
        <taxon>Eukaryota</taxon>
        <taxon>Fungi</taxon>
        <taxon>Dikarya</taxon>
        <taxon>Basidiomycota</taxon>
        <taxon>Agaricomycotina</taxon>
        <taxon>Agaricomycetes</taxon>
        <taxon>Agaricomycetidae</taxon>
        <taxon>Jaapiales</taxon>
        <taxon>Jaapiaceae</taxon>
        <taxon>Jaapia</taxon>
    </lineage>
</organism>
<dbReference type="Proteomes" id="UP000027265">
    <property type="component" value="Unassembled WGS sequence"/>
</dbReference>
<evidence type="ECO:0000313" key="1">
    <source>
        <dbReference type="EMBL" id="KDQ55974.1"/>
    </source>
</evidence>
<evidence type="ECO:0000313" key="2">
    <source>
        <dbReference type="Proteomes" id="UP000027265"/>
    </source>
</evidence>
<sequence>MVPVPTHEWIWPMMNHPPRETGRHPPSILTTDECFLETFCLRFVYFSLSAHACSSSLPRNDLFEFVISCFNQGNLLSNHLSHSLGGYYSRSTLASFDLASAHELVDPGRSKRVVDRVFCVGEAQGFGGRGRGNGMYKLLRRSLSFWLCGFTKTYDFALGHATTYF</sequence>
<dbReference type="HOGENOM" id="CLU_1611003_0_0_1"/>
<name>A0A067PMG9_9AGAM</name>
<dbReference type="InParanoid" id="A0A067PMG9"/>
<dbReference type="EMBL" id="KL197723">
    <property type="protein sequence ID" value="KDQ55974.1"/>
    <property type="molecule type" value="Genomic_DNA"/>
</dbReference>
<reference evidence="2" key="1">
    <citation type="journal article" date="2014" name="Proc. Natl. Acad. Sci. U.S.A.">
        <title>Extensive sampling of basidiomycete genomes demonstrates inadequacy of the white-rot/brown-rot paradigm for wood decay fungi.</title>
        <authorList>
            <person name="Riley R."/>
            <person name="Salamov A.A."/>
            <person name="Brown D.W."/>
            <person name="Nagy L.G."/>
            <person name="Floudas D."/>
            <person name="Held B.W."/>
            <person name="Levasseur A."/>
            <person name="Lombard V."/>
            <person name="Morin E."/>
            <person name="Otillar R."/>
            <person name="Lindquist E.A."/>
            <person name="Sun H."/>
            <person name="LaButti K.M."/>
            <person name="Schmutz J."/>
            <person name="Jabbour D."/>
            <person name="Luo H."/>
            <person name="Baker S.E."/>
            <person name="Pisabarro A.G."/>
            <person name="Walton J.D."/>
            <person name="Blanchette R.A."/>
            <person name="Henrissat B."/>
            <person name="Martin F."/>
            <person name="Cullen D."/>
            <person name="Hibbett D.S."/>
            <person name="Grigoriev I.V."/>
        </authorList>
    </citation>
    <scope>NUCLEOTIDE SEQUENCE [LARGE SCALE GENOMIC DNA]</scope>
    <source>
        <strain evidence="2">MUCL 33604</strain>
    </source>
</reference>